<comment type="subcellular location">
    <subcellularLocation>
        <location evidence="5">Cytoplasmic vesicle</location>
        <location evidence="5">Autophagosome</location>
    </subcellularLocation>
    <subcellularLocation>
        <location evidence="3">Cytoplasmic vesicle</location>
        <location evidence="3">Secretory vesicle</location>
        <location evidence="3">Synaptic vesicle</location>
    </subcellularLocation>
    <subcellularLocation>
        <location evidence="4">Early endosome</location>
    </subcellularLocation>
    <subcellularLocation>
        <location evidence="6">Golgi apparatus</location>
        <location evidence="6">trans-Golgi network</location>
    </subcellularLocation>
    <subcellularLocation>
        <location evidence="7">Late endosome</location>
    </subcellularLocation>
    <subcellularLocation>
        <location evidence="1">Membrane</location>
        <topology evidence="1">Multi-pass membrane protein</topology>
    </subcellularLocation>
    <subcellularLocation>
        <location evidence="2">Recycling endosome</location>
    </subcellularLocation>
</comment>
<evidence type="ECO:0000256" key="17">
    <source>
        <dbReference type="ARBA" id="ARBA00024088"/>
    </source>
</evidence>
<gene>
    <name evidence="20" type="primary">LOC106464196</name>
</gene>
<keyword evidence="13" id="KW-0333">Golgi apparatus</keyword>
<dbReference type="RefSeq" id="XP_022247607.1">
    <property type="nucleotide sequence ID" value="XM_022391899.1"/>
</dbReference>
<evidence type="ECO:0000256" key="7">
    <source>
        <dbReference type="ARBA" id="ARBA00004603"/>
    </source>
</evidence>
<dbReference type="GeneID" id="106464196"/>
<proteinExistence type="inferred from homology"/>
<evidence type="ECO:0000256" key="9">
    <source>
        <dbReference type="ARBA" id="ARBA00022692"/>
    </source>
</evidence>
<dbReference type="Proteomes" id="UP000694941">
    <property type="component" value="Unplaced"/>
</dbReference>
<evidence type="ECO:0000256" key="2">
    <source>
        <dbReference type="ARBA" id="ARBA00004172"/>
    </source>
</evidence>
<evidence type="ECO:0000256" key="3">
    <source>
        <dbReference type="ARBA" id="ARBA00004234"/>
    </source>
</evidence>
<dbReference type="PANTHER" id="PTHR15664:SF6">
    <property type="entry name" value="TRANSMEMBRANE PROTEIN 230"/>
    <property type="match status" value="1"/>
</dbReference>
<name>A0ABM1SVF1_LIMPO</name>
<keyword evidence="12" id="KW-0770">Synapse</keyword>
<sequence>MAKKNASAGSSVRYHKLSRTDDGFIDLQFEKPNVKIPWKAILLAVFLFIMGSILIIIGSLLLTGHIEAKVQEVYQDAEKCKRAPAH</sequence>
<dbReference type="InterPro" id="IPR008590">
    <property type="entry name" value="TMEM_230/134"/>
</dbReference>
<dbReference type="InterPro" id="IPR044234">
    <property type="entry name" value="TMEM230"/>
</dbReference>
<keyword evidence="11 18" id="KW-1133">Transmembrane helix</keyword>
<evidence type="ECO:0000256" key="13">
    <source>
        <dbReference type="ARBA" id="ARBA00023034"/>
    </source>
</evidence>
<evidence type="ECO:0000256" key="6">
    <source>
        <dbReference type="ARBA" id="ARBA00004601"/>
    </source>
</evidence>
<accession>A0ABM1SVF1</accession>
<keyword evidence="14 18" id="KW-0472">Membrane</keyword>
<evidence type="ECO:0000256" key="14">
    <source>
        <dbReference type="ARBA" id="ARBA00023136"/>
    </source>
</evidence>
<keyword evidence="10" id="KW-0967">Endosome</keyword>
<evidence type="ECO:0000256" key="4">
    <source>
        <dbReference type="ARBA" id="ARBA00004412"/>
    </source>
</evidence>
<evidence type="ECO:0000256" key="11">
    <source>
        <dbReference type="ARBA" id="ARBA00022989"/>
    </source>
</evidence>
<keyword evidence="9 18" id="KW-0812">Transmembrane</keyword>
<dbReference type="Pfam" id="PF05915">
    <property type="entry name" value="TMEM_230_134"/>
    <property type="match status" value="1"/>
</dbReference>
<evidence type="ECO:0000256" key="18">
    <source>
        <dbReference type="SAM" id="Phobius"/>
    </source>
</evidence>
<evidence type="ECO:0000256" key="1">
    <source>
        <dbReference type="ARBA" id="ARBA00004141"/>
    </source>
</evidence>
<feature type="transmembrane region" description="Helical" evidence="18">
    <location>
        <begin position="40"/>
        <end position="62"/>
    </location>
</feature>
<keyword evidence="19" id="KW-1185">Reference proteome</keyword>
<evidence type="ECO:0000256" key="8">
    <source>
        <dbReference type="ARBA" id="ARBA00007743"/>
    </source>
</evidence>
<evidence type="ECO:0000313" key="19">
    <source>
        <dbReference type="Proteomes" id="UP000694941"/>
    </source>
</evidence>
<comment type="function">
    <text evidence="16">Involved in trafficking and recycling of synaptic vesicles.</text>
</comment>
<evidence type="ECO:0000256" key="16">
    <source>
        <dbReference type="ARBA" id="ARBA00024003"/>
    </source>
</evidence>
<reference evidence="20" key="1">
    <citation type="submission" date="2025-08" db="UniProtKB">
        <authorList>
            <consortium name="RefSeq"/>
        </authorList>
    </citation>
    <scope>IDENTIFICATION</scope>
    <source>
        <tissue evidence="20">Muscle</tissue>
    </source>
</reference>
<evidence type="ECO:0000256" key="5">
    <source>
        <dbReference type="ARBA" id="ARBA00004419"/>
    </source>
</evidence>
<evidence type="ECO:0000256" key="12">
    <source>
        <dbReference type="ARBA" id="ARBA00023018"/>
    </source>
</evidence>
<protein>
    <recommendedName>
        <fullName evidence="17">Transmembrane protein 230</fullName>
    </recommendedName>
</protein>
<organism evidence="19 20">
    <name type="scientific">Limulus polyphemus</name>
    <name type="common">Atlantic horseshoe crab</name>
    <dbReference type="NCBI Taxonomy" id="6850"/>
    <lineage>
        <taxon>Eukaryota</taxon>
        <taxon>Metazoa</taxon>
        <taxon>Ecdysozoa</taxon>
        <taxon>Arthropoda</taxon>
        <taxon>Chelicerata</taxon>
        <taxon>Merostomata</taxon>
        <taxon>Xiphosura</taxon>
        <taxon>Limulidae</taxon>
        <taxon>Limulus</taxon>
    </lineage>
</organism>
<evidence type="ECO:0000313" key="20">
    <source>
        <dbReference type="RefSeq" id="XP_022247607.1"/>
    </source>
</evidence>
<evidence type="ECO:0000256" key="15">
    <source>
        <dbReference type="ARBA" id="ARBA00023329"/>
    </source>
</evidence>
<dbReference type="PANTHER" id="PTHR15664">
    <property type="entry name" value="C20ORF30 PROTEIN"/>
    <property type="match status" value="1"/>
</dbReference>
<comment type="similarity">
    <text evidence="8">Belongs to the TMEM134/TMEM230 family.</text>
</comment>
<keyword evidence="15" id="KW-0968">Cytoplasmic vesicle</keyword>
<evidence type="ECO:0000256" key="10">
    <source>
        <dbReference type="ARBA" id="ARBA00022753"/>
    </source>
</evidence>